<protein>
    <recommendedName>
        <fullName evidence="3">APOBEC-like N-terminal domain-containing protein</fullName>
    </recommendedName>
</protein>
<dbReference type="EMBL" id="AP025637">
    <property type="protein sequence ID" value="BDG74714.1"/>
    <property type="molecule type" value="Genomic_DNA"/>
</dbReference>
<evidence type="ECO:0000313" key="2">
    <source>
        <dbReference type="Proteomes" id="UP000831327"/>
    </source>
</evidence>
<evidence type="ECO:0008006" key="3">
    <source>
        <dbReference type="Google" id="ProtNLM"/>
    </source>
</evidence>
<sequence>MNVRKVAYTSEAASYAVSYRQAARRVRPVGGKNICTIMMWSPRTQLNHEFTFVSEPPGTKDVPSAHSEMVGARALKAEFDLGARIVWLYTERQPCGSAQGHANCTAKLQALLETYGAQGADTPVYFTFDYPTWADIESIVSSGLMSHEEAVEMAREACQCSTDFIINMDKTIETTVPTWGT</sequence>
<proteinExistence type="predicted"/>
<dbReference type="Proteomes" id="UP000831327">
    <property type="component" value="Chromosome"/>
</dbReference>
<gene>
    <name evidence="1" type="ORF">Rmf_46430</name>
</gene>
<evidence type="ECO:0000313" key="1">
    <source>
        <dbReference type="EMBL" id="BDG74714.1"/>
    </source>
</evidence>
<organism evidence="1 2">
    <name type="scientific">Roseomonas fluvialis</name>
    <dbReference type="NCBI Taxonomy" id="1750527"/>
    <lineage>
        <taxon>Bacteria</taxon>
        <taxon>Pseudomonadati</taxon>
        <taxon>Pseudomonadota</taxon>
        <taxon>Alphaproteobacteria</taxon>
        <taxon>Acetobacterales</taxon>
        <taxon>Roseomonadaceae</taxon>
        <taxon>Roseomonas</taxon>
    </lineage>
</organism>
<dbReference type="RefSeq" id="WP_244408883.1">
    <property type="nucleotide sequence ID" value="NZ_AP025637.1"/>
</dbReference>
<accession>A0ABN6P7F8</accession>
<reference evidence="1 2" key="1">
    <citation type="journal article" date="2016" name="Microbes Environ.">
        <title>Phylogenetically diverse aerobic anoxygenic phototrophic bacteria isolated from epilithic biofilms in Tama river, Japan.</title>
        <authorList>
            <person name="Hirose S."/>
            <person name="Matsuura K."/>
            <person name="Haruta S."/>
        </authorList>
    </citation>
    <scope>NUCLEOTIDE SEQUENCE [LARGE SCALE GENOMIC DNA]</scope>
    <source>
        <strain evidence="1 2">S08</strain>
    </source>
</reference>
<keyword evidence="2" id="KW-1185">Reference proteome</keyword>
<name>A0ABN6P7F8_9PROT</name>